<keyword evidence="2" id="KW-1185">Reference proteome</keyword>
<name>A0ACC1AU52_9ROSI</name>
<organism evidence="1 2">
    <name type="scientific">Pistacia atlantica</name>
    <dbReference type="NCBI Taxonomy" id="434234"/>
    <lineage>
        <taxon>Eukaryota</taxon>
        <taxon>Viridiplantae</taxon>
        <taxon>Streptophyta</taxon>
        <taxon>Embryophyta</taxon>
        <taxon>Tracheophyta</taxon>
        <taxon>Spermatophyta</taxon>
        <taxon>Magnoliopsida</taxon>
        <taxon>eudicotyledons</taxon>
        <taxon>Gunneridae</taxon>
        <taxon>Pentapetalae</taxon>
        <taxon>rosids</taxon>
        <taxon>malvids</taxon>
        <taxon>Sapindales</taxon>
        <taxon>Anacardiaceae</taxon>
        <taxon>Pistacia</taxon>
    </lineage>
</organism>
<sequence length="186" mass="21307">MRRNPSKSFKIVHGMFWEPSLIYNVVSLMSHYMRLILPMLHFGLKNSLVQDRLVRNFLRVRVLLDVTKPLATGVWMNRKELGNIWVFFKYEKLQNFCYGCGKIDHKQKSCNEAKAVCPYDTTKSKYGAFLGTSQVRSLIEEVEGSKQNHVHGGGKQNVRVEERENYSDNSGINCNVTKADNQGATS</sequence>
<gene>
    <name evidence="1" type="ORF">Patl1_13275</name>
</gene>
<evidence type="ECO:0000313" key="1">
    <source>
        <dbReference type="EMBL" id="KAJ0090230.1"/>
    </source>
</evidence>
<proteinExistence type="predicted"/>
<accession>A0ACC1AU52</accession>
<protein>
    <submittedName>
        <fullName evidence="1">Uncharacterized protein</fullName>
    </submittedName>
</protein>
<comment type="caution">
    <text evidence="1">The sequence shown here is derived from an EMBL/GenBank/DDBJ whole genome shotgun (WGS) entry which is preliminary data.</text>
</comment>
<evidence type="ECO:0000313" key="2">
    <source>
        <dbReference type="Proteomes" id="UP001164250"/>
    </source>
</evidence>
<reference evidence="2" key="1">
    <citation type="journal article" date="2023" name="G3 (Bethesda)">
        <title>Genome assembly and association tests identify interacting loci associated with vigor, precocity, and sex in interspecific pistachio rootstocks.</title>
        <authorList>
            <person name="Palmer W."/>
            <person name="Jacygrad E."/>
            <person name="Sagayaradj S."/>
            <person name="Cavanaugh K."/>
            <person name="Han R."/>
            <person name="Bertier L."/>
            <person name="Beede B."/>
            <person name="Kafkas S."/>
            <person name="Golino D."/>
            <person name="Preece J."/>
            <person name="Michelmore R."/>
        </authorList>
    </citation>
    <scope>NUCLEOTIDE SEQUENCE [LARGE SCALE GENOMIC DNA]</scope>
</reference>
<dbReference type="Proteomes" id="UP001164250">
    <property type="component" value="Chromosome 8"/>
</dbReference>
<dbReference type="EMBL" id="CM047904">
    <property type="protein sequence ID" value="KAJ0090230.1"/>
    <property type="molecule type" value="Genomic_DNA"/>
</dbReference>